<dbReference type="Proteomes" id="UP000001302">
    <property type="component" value="Chromosome"/>
</dbReference>
<evidence type="ECO:0000313" key="1">
    <source>
        <dbReference type="EMBL" id="ADM09594.1"/>
    </source>
</evidence>
<dbReference type="RefSeq" id="WP_013300568.1">
    <property type="nucleotide sequence ID" value="NC_014414.1"/>
</dbReference>
<dbReference type="HOGENOM" id="CLU_031037_0_0_5"/>
<dbReference type="STRING" id="314260.PB2503_07694"/>
<name>E0TGH5_PARBH</name>
<reference evidence="2" key="1">
    <citation type="submission" date="2010-08" db="EMBL/GenBank/DDBJ databases">
        <title>Genome sequence of Parvularcula bermudensis HTCC2503.</title>
        <authorList>
            <person name="Kang D.-M."/>
            <person name="Oh H.-M."/>
            <person name="Cho J.-C."/>
        </authorList>
    </citation>
    <scope>NUCLEOTIDE SEQUENCE [LARGE SCALE GENOMIC DNA]</scope>
    <source>
        <strain evidence="2">ATCC BAA-594 / HTCC2503 / KCTC 12087</strain>
    </source>
</reference>
<proteinExistence type="predicted"/>
<accession>E0TGH5</accession>
<dbReference type="Pfam" id="PF09709">
    <property type="entry name" value="Cas_Csd1"/>
    <property type="match status" value="1"/>
</dbReference>
<dbReference type="EMBL" id="CP002156">
    <property type="protein sequence ID" value="ADM09594.1"/>
    <property type="molecule type" value="Genomic_DNA"/>
</dbReference>
<dbReference type="InterPro" id="IPR010144">
    <property type="entry name" value="CRISPR-assoc_prot_Csd1-typ"/>
</dbReference>
<evidence type="ECO:0000313" key="2">
    <source>
        <dbReference type="Proteomes" id="UP000001302"/>
    </source>
</evidence>
<organism evidence="1 2">
    <name type="scientific">Parvularcula bermudensis (strain ATCC BAA-594 / HTCC2503 / KCTC 12087)</name>
    <dbReference type="NCBI Taxonomy" id="314260"/>
    <lineage>
        <taxon>Bacteria</taxon>
        <taxon>Pseudomonadati</taxon>
        <taxon>Pseudomonadota</taxon>
        <taxon>Alphaproteobacteria</taxon>
        <taxon>Parvularculales</taxon>
        <taxon>Parvularculaceae</taxon>
        <taxon>Parvularcula</taxon>
    </lineage>
</organism>
<evidence type="ECO:0008006" key="3">
    <source>
        <dbReference type="Google" id="ProtNLM"/>
    </source>
</evidence>
<protein>
    <recommendedName>
        <fullName evidence="3">Type I-C CRISPR-associated protein Cas8c/Csd1</fullName>
    </recommendedName>
</protein>
<dbReference type="eggNOG" id="ENOG502Z7WH">
    <property type="taxonomic scope" value="Bacteria"/>
</dbReference>
<dbReference type="NCBIfam" id="TIGR01863">
    <property type="entry name" value="cas_Csd1"/>
    <property type="match status" value="1"/>
</dbReference>
<sequence>MSILQALNSYYGRNPEIAKPGWSEEKFGWCIILKQDGTVFDIEPLHDASGKKPRLRTYTVPAAVKRTVGISPNFLWDKTAYVLGRTAGNGKRTADEHAAFVALHLEVLEDQKDEGLSALRRFLESWKPERFDAAPFKEEMLDANVMFRLEGERQFLHERDAAAALIEARVRTHDDAEGVFCLISGQIDHPARLHPTIKGVDGAQSSGAALVSFNLDAFTSLGKEQGDNAPTGEAAAFRYGAALNALLVRDGGNRLRRTIGDATVVFWADVSDVPGADDGAAAAADNWFADVAEPPTDESETARIRDDLKKIASGVSLSTLRPEIVEGTKFHVLGLSPNAARLSVRFWLTGDFGEFAAALVQHHKDLQIKPEPLGWTGPPSLSILLVRTTAAQGDFKNIPPNLAGEVMRAMLTGGPYPRTLLSAAIMRLRAGDSAATGWHAAVIRAVLNRQRRITSAQGEISMGLDRSHDNIGYQLGRLFAVYEMSQRAALGKVNATIRDRYFGAASATPASVFPLIVRGGQNHLSKVRKEKPGWATLIERELEEINSHFTPKPGGIWPRSLRLADQGEFAIGYYHQRATKLSNDTGEAIASDLADAAIEGTDA</sequence>
<dbReference type="CDD" id="cd09757">
    <property type="entry name" value="Cas8c_I-C"/>
    <property type="match status" value="1"/>
</dbReference>
<dbReference type="OrthoDB" id="9778918at2"/>
<dbReference type="KEGG" id="pbr:PB2503_07694"/>
<keyword evidence="2" id="KW-1185">Reference proteome</keyword>
<reference evidence="1 2" key="2">
    <citation type="journal article" date="2011" name="J. Bacteriol.">
        <title>Complete genome sequence of strain HTCC2503T of Parvularcula bermudensis, the type species of the order "Parvularculales" in the class Alphaproteobacteria.</title>
        <authorList>
            <person name="Oh H.M."/>
            <person name="Kang I."/>
            <person name="Vergin K.L."/>
            <person name="Kang D."/>
            <person name="Rhee K.H."/>
            <person name="Giovannoni S.J."/>
            <person name="Cho J.C."/>
        </authorList>
    </citation>
    <scope>NUCLEOTIDE SEQUENCE [LARGE SCALE GENOMIC DNA]</scope>
    <source>
        <strain evidence="2">ATCC BAA-594 / HTCC2503 / KCTC 12087</strain>
    </source>
</reference>
<dbReference type="AlphaFoldDB" id="E0TGH5"/>
<gene>
    <name evidence="1" type="ordered locus">PB2503_07694</name>
</gene>